<comment type="caution">
    <text evidence="2">The sequence shown here is derived from an EMBL/GenBank/DDBJ whole genome shotgun (WGS) entry which is preliminary data.</text>
</comment>
<dbReference type="AlphaFoldDB" id="A0AAV9N838"/>
<dbReference type="RefSeq" id="XP_064704237.1">
    <property type="nucleotide sequence ID" value="XM_064849023.1"/>
</dbReference>
<feature type="region of interest" description="Disordered" evidence="1">
    <location>
        <begin position="152"/>
        <end position="254"/>
    </location>
</feature>
<feature type="region of interest" description="Disordered" evidence="1">
    <location>
        <begin position="1"/>
        <end position="139"/>
    </location>
</feature>
<dbReference type="CDD" id="cd04301">
    <property type="entry name" value="NAT_SF"/>
    <property type="match status" value="1"/>
</dbReference>
<feature type="compositionally biased region" description="Basic and acidic residues" evidence="1">
    <location>
        <begin position="324"/>
        <end position="334"/>
    </location>
</feature>
<reference evidence="2 3" key="1">
    <citation type="submission" date="2023-08" db="EMBL/GenBank/DDBJ databases">
        <title>Black Yeasts Isolated from many extreme environments.</title>
        <authorList>
            <person name="Coleine C."/>
            <person name="Stajich J.E."/>
            <person name="Selbmann L."/>
        </authorList>
    </citation>
    <scope>NUCLEOTIDE SEQUENCE [LARGE SCALE GENOMIC DNA]</scope>
    <source>
        <strain evidence="2 3">CCFEE 5792</strain>
    </source>
</reference>
<evidence type="ECO:0000313" key="2">
    <source>
        <dbReference type="EMBL" id="KAK5049032.1"/>
    </source>
</evidence>
<name>A0AAV9N838_9EURO</name>
<dbReference type="InterPro" id="IPR016181">
    <property type="entry name" value="Acyl_CoA_acyltransferase"/>
</dbReference>
<feature type="region of interest" description="Disordered" evidence="1">
    <location>
        <begin position="998"/>
        <end position="1024"/>
    </location>
</feature>
<feature type="compositionally biased region" description="Polar residues" evidence="1">
    <location>
        <begin position="266"/>
        <end position="286"/>
    </location>
</feature>
<dbReference type="Proteomes" id="UP001358417">
    <property type="component" value="Unassembled WGS sequence"/>
</dbReference>
<dbReference type="Gene3D" id="3.40.630.30">
    <property type="match status" value="1"/>
</dbReference>
<protein>
    <recommendedName>
        <fullName evidence="4">N-acetyltransferase domain-containing protein</fullName>
    </recommendedName>
</protein>
<dbReference type="EMBL" id="JAVRRD010000020">
    <property type="protein sequence ID" value="KAK5049032.1"/>
    <property type="molecule type" value="Genomic_DNA"/>
</dbReference>
<feature type="compositionally biased region" description="Polar residues" evidence="1">
    <location>
        <begin position="998"/>
        <end position="1015"/>
    </location>
</feature>
<proteinExistence type="predicted"/>
<feature type="region of interest" description="Disordered" evidence="1">
    <location>
        <begin position="442"/>
        <end position="509"/>
    </location>
</feature>
<sequence length="1090" mass="121268">MDPDPPVEEVIATYNQSPEVGMSSDVPPPVAYPIPKEPMERKRPMFDPNKYGNPVARKVEEDKQYPKQPGPSDTEPKSSPPDDAPDPADKLESTPPDEELQGKDKSVSSFPGLPKELEDKPESQCSKTSETHETSVQPTRVVQTWCFEKATPQPGSELADQATRSDDTNQLSNSEYDNSRHESMAENTQGDMLVQAPGFNCHPYGQLGRSRPTKVTSPECRTDPARVVDGTTAPSEHTPPEDFDTSGASAIDTNKDSVVAVDSCARSSEFSGQESLNTLQEPSITMSLDAATSAHEGPNPVSDEVSEHEDTQSEVANSSFSSITRKELDAEVRSKPHIAHQTAIMSKPIVESHSKPSSSDKARATVIPRNTAHHRQNAEPPVTYETLKQPGESPEETMRRLQVAKQREVVISIQQTQDKKGGHTANLAELKSLRNPLTPDQLKSLGISASPSITTPNGSQLFPAVTHSTPSGSPSPLSLQRPSQPVKSKVGNSNESQPRPSPLGQLHRFTNSADENNLSVYKNKLLAPWTSNTQFSHQDEWEMAKEITTSVWATNDHAVEMSVSGDSGSMYHMGIGCDLGEGGLGVRQQPGAKPDPIIGWDGQLVPPPVDWEMRPRYNTERGYVDAGFLAWLGQTVRNTLGIDARPQLQFERVPTEVVLDLSLHPDGIGFVPRDVLISAGNAQHYGYNINLKTETFLDAVPTLADFDAVGRVDGRLPENLPYKDETVNMLIERKMQHVQLDTKRWEEYCNERKVSEERRLESIKQAMEVVPTIETPRPRVNLYLRPALERDIPGMTAVLNWHIKNGVRTSELGPISEQDMQLRLDMAKQSKLPFIVAIERTRRNTQQKSARRALNPNHPIQNTGLNHNGLVKDEHVVGWVSAVDWSCVDYVECISAELELYVAHDYRRKGIGRCLLDSLLDATDPDYTKEGGYDFTVAPEIAHMYNCGGNRQLHKIIFQVRTYNKPLTVKEQKRRDTYLSRYSGIANGNGNVNHVATGSNASASTGKQSVQWSKNTNEKPAKESSIIDDLEDDYNLWLRKWLEGFGFEEESCLKKIGTKNRRFLDSRYLTRETSWQPADRKLPDYAEYPI</sequence>
<gene>
    <name evidence="2" type="ORF">LTR84_005454</name>
</gene>
<feature type="compositionally biased region" description="Basic and acidic residues" evidence="1">
    <location>
        <begin position="350"/>
        <end position="363"/>
    </location>
</feature>
<feature type="region of interest" description="Disordered" evidence="1">
    <location>
        <begin position="266"/>
        <end position="397"/>
    </location>
</feature>
<dbReference type="SUPFAM" id="SSF55729">
    <property type="entry name" value="Acyl-CoA N-acyltransferases (Nat)"/>
    <property type="match status" value="1"/>
</dbReference>
<organism evidence="2 3">
    <name type="scientific">Exophiala bonariae</name>
    <dbReference type="NCBI Taxonomy" id="1690606"/>
    <lineage>
        <taxon>Eukaryota</taxon>
        <taxon>Fungi</taxon>
        <taxon>Dikarya</taxon>
        <taxon>Ascomycota</taxon>
        <taxon>Pezizomycotina</taxon>
        <taxon>Eurotiomycetes</taxon>
        <taxon>Chaetothyriomycetidae</taxon>
        <taxon>Chaetothyriales</taxon>
        <taxon>Herpotrichiellaceae</taxon>
        <taxon>Exophiala</taxon>
    </lineage>
</organism>
<evidence type="ECO:0000313" key="3">
    <source>
        <dbReference type="Proteomes" id="UP001358417"/>
    </source>
</evidence>
<evidence type="ECO:0000256" key="1">
    <source>
        <dbReference type="SAM" id="MobiDB-lite"/>
    </source>
</evidence>
<evidence type="ECO:0008006" key="4">
    <source>
        <dbReference type="Google" id="ProtNLM"/>
    </source>
</evidence>
<dbReference type="GeneID" id="89973631"/>
<feature type="compositionally biased region" description="Polar residues" evidence="1">
    <location>
        <begin position="447"/>
        <end position="460"/>
    </location>
</feature>
<keyword evidence="3" id="KW-1185">Reference proteome</keyword>
<accession>A0AAV9N838</accession>
<feature type="compositionally biased region" description="Pro residues" evidence="1">
    <location>
        <begin position="26"/>
        <end position="36"/>
    </location>
</feature>
<feature type="compositionally biased region" description="Polar residues" evidence="1">
    <location>
        <begin position="123"/>
        <end position="139"/>
    </location>
</feature>
<feature type="region of interest" description="Disordered" evidence="1">
    <location>
        <begin position="845"/>
        <end position="866"/>
    </location>
</feature>
<feature type="compositionally biased region" description="Polar residues" evidence="1">
    <location>
        <begin position="313"/>
        <end position="323"/>
    </location>
</feature>
<feature type="compositionally biased region" description="Low complexity" evidence="1">
    <location>
        <begin position="470"/>
        <end position="485"/>
    </location>
</feature>